<reference evidence="3" key="1">
    <citation type="submission" date="2020-07" db="EMBL/GenBank/DDBJ databases">
        <title>Clarias magur genome sequencing, assembly and annotation.</title>
        <authorList>
            <person name="Kushwaha B."/>
            <person name="Kumar R."/>
            <person name="Das P."/>
            <person name="Joshi C.G."/>
            <person name="Kumar D."/>
            <person name="Nagpure N.S."/>
            <person name="Pandey M."/>
            <person name="Agarwal S."/>
            <person name="Srivastava S."/>
            <person name="Singh M."/>
            <person name="Sahoo L."/>
            <person name="Jayasankar P."/>
            <person name="Meher P.K."/>
            <person name="Koringa P.G."/>
            <person name="Iquebal M.A."/>
            <person name="Das S.P."/>
            <person name="Bit A."/>
            <person name="Patnaik S."/>
            <person name="Patel N."/>
            <person name="Shah T.M."/>
            <person name="Hinsu A."/>
            <person name="Jena J.K."/>
        </authorList>
    </citation>
    <scope>NUCLEOTIDE SEQUENCE</scope>
    <source>
        <strain evidence="3">CIFAMagur01</strain>
        <tissue evidence="3">Testis</tissue>
    </source>
</reference>
<feature type="domain" description="C-type lectin" evidence="2">
    <location>
        <begin position="1"/>
        <end position="95"/>
    </location>
</feature>
<dbReference type="InterPro" id="IPR001304">
    <property type="entry name" value="C-type_lectin-like"/>
</dbReference>
<dbReference type="Proteomes" id="UP000727407">
    <property type="component" value="Unassembled WGS sequence"/>
</dbReference>
<dbReference type="AlphaFoldDB" id="A0A8J4U8N8"/>
<evidence type="ECO:0000259" key="2">
    <source>
        <dbReference type="PROSITE" id="PS50041"/>
    </source>
</evidence>
<evidence type="ECO:0000313" key="4">
    <source>
        <dbReference type="Proteomes" id="UP000727407"/>
    </source>
</evidence>
<protein>
    <submittedName>
        <fullName evidence="3">Macrophage mannose receptor 1-like isoform X6</fullName>
    </submittedName>
</protein>
<dbReference type="PROSITE" id="PS00615">
    <property type="entry name" value="C_TYPE_LECTIN_1"/>
    <property type="match status" value="1"/>
</dbReference>
<dbReference type="SUPFAM" id="SSF56436">
    <property type="entry name" value="C-type lectin-like"/>
    <property type="match status" value="1"/>
</dbReference>
<feature type="non-terminal residue" evidence="3">
    <location>
        <position position="96"/>
    </location>
</feature>
<comment type="caution">
    <text evidence="3">The sequence shown here is derived from an EMBL/GenBank/DDBJ whole genome shotgun (WGS) entry which is preliminary data.</text>
</comment>
<evidence type="ECO:0000313" key="3">
    <source>
        <dbReference type="EMBL" id="KAF5891007.1"/>
    </source>
</evidence>
<evidence type="ECO:0000256" key="1">
    <source>
        <dbReference type="ARBA" id="ARBA00023157"/>
    </source>
</evidence>
<dbReference type="PANTHER" id="PTHR45784:SF3">
    <property type="entry name" value="C-TYPE LECTIN DOMAIN FAMILY 4 MEMBER K-LIKE-RELATED"/>
    <property type="match status" value="1"/>
</dbReference>
<name>A0A8J4U8N8_CLAMG</name>
<keyword evidence="4" id="KW-1185">Reference proteome</keyword>
<dbReference type="Pfam" id="PF00059">
    <property type="entry name" value="Lectin_C"/>
    <property type="match status" value="1"/>
</dbReference>
<dbReference type="InterPro" id="IPR016187">
    <property type="entry name" value="CTDL_fold"/>
</dbReference>
<dbReference type="Gene3D" id="3.10.100.10">
    <property type="entry name" value="Mannose-Binding Protein A, subunit A"/>
    <property type="match status" value="1"/>
</dbReference>
<gene>
    <name evidence="3" type="ORF">DAT39_019290</name>
</gene>
<accession>A0A8J4U8N8</accession>
<keyword evidence="1" id="KW-1015">Disulfide bond</keyword>
<dbReference type="InterPro" id="IPR016186">
    <property type="entry name" value="C-type_lectin-like/link_sf"/>
</dbReference>
<dbReference type="PANTHER" id="PTHR45784">
    <property type="entry name" value="C-TYPE LECTIN DOMAIN FAMILY 20 MEMBER A-RELATED"/>
    <property type="match status" value="1"/>
</dbReference>
<organism evidence="3 4">
    <name type="scientific">Clarias magur</name>
    <name type="common">Asian catfish</name>
    <name type="synonym">Macropteronotus magur</name>
    <dbReference type="NCBI Taxonomy" id="1594786"/>
    <lineage>
        <taxon>Eukaryota</taxon>
        <taxon>Metazoa</taxon>
        <taxon>Chordata</taxon>
        <taxon>Craniata</taxon>
        <taxon>Vertebrata</taxon>
        <taxon>Euteleostomi</taxon>
        <taxon>Actinopterygii</taxon>
        <taxon>Neopterygii</taxon>
        <taxon>Teleostei</taxon>
        <taxon>Ostariophysi</taxon>
        <taxon>Siluriformes</taxon>
        <taxon>Clariidae</taxon>
        <taxon>Clarias</taxon>
    </lineage>
</organism>
<keyword evidence="3" id="KW-0675">Receptor</keyword>
<dbReference type="EMBL" id="QNUK01000626">
    <property type="protein sequence ID" value="KAF5891007.1"/>
    <property type="molecule type" value="Genomic_DNA"/>
</dbReference>
<dbReference type="InterPro" id="IPR018378">
    <property type="entry name" value="C-type_lectin_CS"/>
</dbReference>
<dbReference type="OrthoDB" id="6369810at2759"/>
<sequence length="96" mass="10978">MYTDLAIVITSADWLRLNKEIASTGLTSRAWIGFYNDINSWRWSINDFLLKDATLKNWYPGQPDNNGGHQSCGTMAADGYWYDQCCTDTRPVICFN</sequence>
<proteinExistence type="predicted"/>
<dbReference type="PROSITE" id="PS50041">
    <property type="entry name" value="C_TYPE_LECTIN_2"/>
    <property type="match status" value="1"/>
</dbReference>